<feature type="domain" description="Calmodulin binding protein C-terminal" evidence="11">
    <location>
        <begin position="327"/>
        <end position="389"/>
    </location>
</feature>
<dbReference type="Pfam" id="PF20451">
    <property type="entry name" value="Calmod_bind_M"/>
    <property type="match status" value="1"/>
</dbReference>
<evidence type="ECO:0000313" key="13">
    <source>
        <dbReference type="Proteomes" id="UP000594263"/>
    </source>
</evidence>
<dbReference type="InterPro" id="IPR046831">
    <property type="entry name" value="Calmodulin_bind_N"/>
</dbReference>
<evidence type="ECO:0000259" key="10">
    <source>
        <dbReference type="Pfam" id="PF20451"/>
    </source>
</evidence>
<feature type="region of interest" description="Disordered" evidence="8">
    <location>
        <begin position="1"/>
        <end position="32"/>
    </location>
</feature>
<evidence type="ECO:0000313" key="12">
    <source>
        <dbReference type="EnsemblPlants" id="Kaladp0095s0342.1.v1.1"/>
    </source>
</evidence>
<dbReference type="Pfam" id="PF07887">
    <property type="entry name" value="Calmodulin_bind"/>
    <property type="match status" value="1"/>
</dbReference>
<evidence type="ECO:0000256" key="8">
    <source>
        <dbReference type="SAM" id="MobiDB-lite"/>
    </source>
</evidence>
<evidence type="ECO:0000259" key="9">
    <source>
        <dbReference type="Pfam" id="PF07887"/>
    </source>
</evidence>
<dbReference type="GO" id="GO:0003700">
    <property type="term" value="F:DNA-binding transcription factor activity"/>
    <property type="evidence" value="ECO:0007669"/>
    <property type="project" value="TreeGrafter"/>
</dbReference>
<keyword evidence="7" id="KW-0539">Nucleus</keyword>
<dbReference type="GO" id="GO:0005634">
    <property type="term" value="C:nucleus"/>
    <property type="evidence" value="ECO:0007669"/>
    <property type="project" value="UniProtKB-SubCell"/>
</dbReference>
<keyword evidence="4" id="KW-0238">DNA-binding</keyword>
<evidence type="ECO:0008006" key="14">
    <source>
        <dbReference type="Google" id="ProtNLM"/>
    </source>
</evidence>
<dbReference type="Gramene" id="Kaladp0095s0342.1.v1.1">
    <property type="protein sequence ID" value="Kaladp0095s0342.1.v1.1"/>
    <property type="gene ID" value="Kaladp0095s0342.v1.1"/>
</dbReference>
<comment type="similarity">
    <text evidence="2">Belongs to the plant ACBP60 protein family.</text>
</comment>
<dbReference type="PANTHER" id="PTHR31713">
    <property type="entry name" value="OS02G0177800 PROTEIN"/>
    <property type="match status" value="1"/>
</dbReference>
<evidence type="ECO:0000256" key="5">
    <source>
        <dbReference type="ARBA" id="ARBA00023159"/>
    </source>
</evidence>
<dbReference type="InterPro" id="IPR046830">
    <property type="entry name" value="Calmod_bind_M"/>
</dbReference>
<evidence type="ECO:0000256" key="4">
    <source>
        <dbReference type="ARBA" id="ARBA00023125"/>
    </source>
</evidence>
<feature type="region of interest" description="Disordered" evidence="8">
    <location>
        <begin position="417"/>
        <end position="452"/>
    </location>
</feature>
<dbReference type="GO" id="GO:0080142">
    <property type="term" value="P:regulation of salicylic acid biosynthetic process"/>
    <property type="evidence" value="ECO:0007669"/>
    <property type="project" value="TreeGrafter"/>
</dbReference>
<dbReference type="OMA" id="LRWGFFI"/>
<evidence type="ECO:0000256" key="1">
    <source>
        <dbReference type="ARBA" id="ARBA00004123"/>
    </source>
</evidence>
<evidence type="ECO:0000259" key="11">
    <source>
        <dbReference type="Pfam" id="PF20452"/>
    </source>
</evidence>
<dbReference type="AlphaFoldDB" id="A0A7N0UZJ4"/>
<feature type="domain" description="Calmodulin binding protein central" evidence="10">
    <location>
        <begin position="256"/>
        <end position="322"/>
    </location>
</feature>
<keyword evidence="13" id="KW-1185">Reference proteome</keyword>
<accession>A0A7N0UZJ4</accession>
<dbReference type="InterPro" id="IPR012416">
    <property type="entry name" value="CBP60"/>
</dbReference>
<reference evidence="12" key="1">
    <citation type="submission" date="2021-01" db="UniProtKB">
        <authorList>
            <consortium name="EnsemblPlants"/>
        </authorList>
    </citation>
    <scope>IDENTIFICATION</scope>
</reference>
<proteinExistence type="inferred from homology"/>
<keyword evidence="5" id="KW-0010">Activator</keyword>
<evidence type="ECO:0000256" key="2">
    <source>
        <dbReference type="ARBA" id="ARBA00007214"/>
    </source>
</evidence>
<feature type="domain" description="Calmodulin binding protein-like N-terminal" evidence="9">
    <location>
        <begin position="97"/>
        <end position="244"/>
    </location>
</feature>
<name>A0A7N0UZJ4_KALFE</name>
<evidence type="ECO:0000256" key="6">
    <source>
        <dbReference type="ARBA" id="ARBA00023163"/>
    </source>
</evidence>
<keyword evidence="3" id="KW-0805">Transcription regulation</keyword>
<dbReference type="GO" id="GO:0043565">
    <property type="term" value="F:sequence-specific DNA binding"/>
    <property type="evidence" value="ECO:0007669"/>
    <property type="project" value="TreeGrafter"/>
</dbReference>
<organism evidence="12 13">
    <name type="scientific">Kalanchoe fedtschenkoi</name>
    <name type="common">Lavender scallops</name>
    <name type="synonym">South American air plant</name>
    <dbReference type="NCBI Taxonomy" id="63787"/>
    <lineage>
        <taxon>Eukaryota</taxon>
        <taxon>Viridiplantae</taxon>
        <taxon>Streptophyta</taxon>
        <taxon>Embryophyta</taxon>
        <taxon>Tracheophyta</taxon>
        <taxon>Spermatophyta</taxon>
        <taxon>Magnoliopsida</taxon>
        <taxon>eudicotyledons</taxon>
        <taxon>Gunneridae</taxon>
        <taxon>Pentapetalae</taxon>
        <taxon>Saxifragales</taxon>
        <taxon>Crassulaceae</taxon>
        <taxon>Kalanchoe</taxon>
    </lineage>
</organism>
<dbReference type="InterPro" id="IPR046829">
    <property type="entry name" value="Calmod_bind_C"/>
</dbReference>
<evidence type="ECO:0000256" key="7">
    <source>
        <dbReference type="ARBA" id="ARBA00023242"/>
    </source>
</evidence>
<sequence>MQTRYMERTNSMTRGKRVLDPGAAEEGQPDRKRPALASVIVEALKVDSLQRLCSSLEPILRRVVSEEVERALAKLGPARLTTRPSPKRIEGPDGRNLQLHFRSRLSLPLFTGGKVEGEQGAAIHIVLIDARTGHVVTSGSEASAKLDVIVLEGDFNNEDDDDWTQEEFESHVVKEREGKRPLLSGELQVTLKEGVGTLGELTFTDNSSWIRSRQFRLGLKVSSGYCEGIRVREAKTEAFTVKDHRGELYKKHYPPALNDEVWRLEKIGKDGAFHKKLNKAGIRTVEDFLRFFVRDKQSLRSILGGGMSNKMWDSLVEHAKTCILSEKVYVYYPEDARNVGVVFNHIYELSGLISGEQYYSADSLSDSQKVYVDTLVKKAYDNWINVIEYDGKALSSFKQDTHVDAPQTKMELATQPYPSTFSHHQPSLRSLPPPMPSQQSMNPRSASDGRDLAIGYPAQSQDANLHSSVQFNGTAFPQHNQLITVEQTPAHQNDNLLALGPQQSSASAYPNVPTPNMSSYRMEDFFSEDEIRMRSHEMLENDDMQHYLLRLFSIGGSNQPSMAAPDDSFTFPSMLMPDQSPDYGYNNEGQAPSSGKAVVGWLKLKAALRWGIFIRKQAADKRAQIVELDDS</sequence>
<evidence type="ECO:0000256" key="3">
    <source>
        <dbReference type="ARBA" id="ARBA00023015"/>
    </source>
</evidence>
<dbReference type="Proteomes" id="UP000594263">
    <property type="component" value="Unplaced"/>
</dbReference>
<feature type="compositionally biased region" description="Polar residues" evidence="8">
    <location>
        <begin position="1"/>
        <end position="13"/>
    </location>
</feature>
<protein>
    <recommendedName>
        <fullName evidence="14">Calmodulin-binding protein</fullName>
    </recommendedName>
</protein>
<keyword evidence="6" id="KW-0804">Transcription</keyword>
<dbReference type="Pfam" id="PF20452">
    <property type="entry name" value="Calmod_bind_C"/>
    <property type="match status" value="1"/>
</dbReference>
<dbReference type="GO" id="GO:0005516">
    <property type="term" value="F:calmodulin binding"/>
    <property type="evidence" value="ECO:0007669"/>
    <property type="project" value="InterPro"/>
</dbReference>
<comment type="subcellular location">
    <subcellularLocation>
        <location evidence="1">Nucleus</location>
    </subcellularLocation>
</comment>
<dbReference type="EnsemblPlants" id="Kaladp0095s0342.2.v1.1">
    <property type="protein sequence ID" value="Kaladp0095s0342.2.v1.1"/>
    <property type="gene ID" value="Kaladp0095s0342.v1.1"/>
</dbReference>
<dbReference type="PANTHER" id="PTHR31713:SF96">
    <property type="entry name" value="OS02G0562300 PROTEIN"/>
    <property type="match status" value="1"/>
</dbReference>
<dbReference type="EnsemblPlants" id="Kaladp0095s0342.1.v1.1">
    <property type="protein sequence ID" value="Kaladp0095s0342.1.v1.1"/>
    <property type="gene ID" value="Kaladp0095s0342.v1.1"/>
</dbReference>
<dbReference type="Gramene" id="Kaladp0095s0342.2.v1.1">
    <property type="protein sequence ID" value="Kaladp0095s0342.2.v1.1"/>
    <property type="gene ID" value="Kaladp0095s0342.v1.1"/>
</dbReference>